<dbReference type="EMBL" id="JQSG02000007">
    <property type="protein sequence ID" value="OBS07873.1"/>
    <property type="molecule type" value="Genomic_DNA"/>
</dbReference>
<organism evidence="1 2">
    <name type="scientific">Acidihalobacter prosperus</name>
    <dbReference type="NCBI Taxonomy" id="160660"/>
    <lineage>
        <taxon>Bacteria</taxon>
        <taxon>Pseudomonadati</taxon>
        <taxon>Pseudomonadota</taxon>
        <taxon>Gammaproteobacteria</taxon>
        <taxon>Chromatiales</taxon>
        <taxon>Ectothiorhodospiraceae</taxon>
        <taxon>Acidihalobacter</taxon>
    </lineage>
</organism>
<evidence type="ECO:0000313" key="1">
    <source>
        <dbReference type="EMBL" id="OBS07873.1"/>
    </source>
</evidence>
<reference evidence="1 2" key="1">
    <citation type="journal article" date="2014" name="Genome Announc.">
        <title>Draft Genome Sequence of the Iron-Oxidizing, Acidophilic, and Halotolerant 'Thiobacillus prosperus' Type Strain DSM 5130.</title>
        <authorList>
            <person name="Ossandon F.J."/>
            <person name="Cardenas J.P."/>
            <person name="Corbett M."/>
            <person name="Quatrini R."/>
            <person name="Holmes D.S."/>
            <person name="Watkin E."/>
        </authorList>
    </citation>
    <scope>NUCLEOTIDE SEQUENCE [LARGE SCALE GENOMIC DNA]</scope>
    <source>
        <strain evidence="1 2">DSM 5130</strain>
    </source>
</reference>
<name>A0A1A6BZY8_9GAMM</name>
<dbReference type="AlphaFoldDB" id="A0A1A6BZY8"/>
<protein>
    <submittedName>
        <fullName evidence="1">Uncharacterized protein</fullName>
    </submittedName>
</protein>
<keyword evidence="2" id="KW-1185">Reference proteome</keyword>
<comment type="caution">
    <text evidence="1">The sequence shown here is derived from an EMBL/GenBank/DDBJ whole genome shotgun (WGS) entry which is preliminary data.</text>
</comment>
<sequence length="38" mass="4171">MARILRANCVSHKAHGATIWVAWPLTRETAKASIAHMA</sequence>
<proteinExistence type="predicted"/>
<accession>A0A1A6BZY8</accession>
<evidence type="ECO:0000313" key="2">
    <source>
        <dbReference type="Proteomes" id="UP000029273"/>
    </source>
</evidence>
<dbReference type="Proteomes" id="UP000029273">
    <property type="component" value="Unassembled WGS sequence"/>
</dbReference>
<gene>
    <name evidence="1" type="ORF">Thpro_023197</name>
</gene>